<reference evidence="1 2" key="1">
    <citation type="submission" date="2020-08" db="EMBL/GenBank/DDBJ databases">
        <title>Genomic Encyclopedia of Type Strains, Phase IV (KMG-IV): sequencing the most valuable type-strain genomes for metagenomic binning, comparative biology and taxonomic classification.</title>
        <authorList>
            <person name="Goeker M."/>
        </authorList>
    </citation>
    <scope>NUCLEOTIDE SEQUENCE [LARGE SCALE GENOMIC DNA]</scope>
    <source>
        <strain evidence="1 2">DSM 26575</strain>
    </source>
</reference>
<dbReference type="Proteomes" id="UP000582090">
    <property type="component" value="Unassembled WGS sequence"/>
</dbReference>
<protein>
    <submittedName>
        <fullName evidence="1">Uncharacterized protein</fullName>
    </submittedName>
</protein>
<comment type="caution">
    <text evidence="1">The sequence shown here is derived from an EMBL/GenBank/DDBJ whole genome shotgun (WGS) entry which is preliminary data.</text>
</comment>
<dbReference type="EMBL" id="JACIDW010000027">
    <property type="protein sequence ID" value="MBB3966969.1"/>
    <property type="molecule type" value="Genomic_DNA"/>
</dbReference>
<keyword evidence="2" id="KW-1185">Reference proteome</keyword>
<gene>
    <name evidence="1" type="ORF">GGQ67_004662</name>
</gene>
<dbReference type="AlphaFoldDB" id="A0A7W6GDJ7"/>
<evidence type="ECO:0000313" key="1">
    <source>
        <dbReference type="EMBL" id="MBB3966969.1"/>
    </source>
</evidence>
<proteinExistence type="predicted"/>
<sequence>MTDLQEFASSSNGDKWFVGKDAATNRLFVLHRGNASSGGHETSSSVDAFLNQQPFGPEREALVVFLEKNKSSEDTGIRDDAQTPSLRLAEEYLRLGGRRRVKVDDNIVSTRKWDDEPAMASSFWKEHIEPLDEKKRREVKLHLPSISDD</sequence>
<name>A0A7W6GDJ7_9HYPH</name>
<dbReference type="RefSeq" id="WP_246400283.1">
    <property type="nucleotide sequence ID" value="NZ_JACIDW010000027.1"/>
</dbReference>
<accession>A0A7W6GDJ7</accession>
<organism evidence="1 2">
    <name type="scientific">Rhizobium metallidurans</name>
    <dbReference type="NCBI Taxonomy" id="1265931"/>
    <lineage>
        <taxon>Bacteria</taxon>
        <taxon>Pseudomonadati</taxon>
        <taxon>Pseudomonadota</taxon>
        <taxon>Alphaproteobacteria</taxon>
        <taxon>Hyphomicrobiales</taxon>
        <taxon>Rhizobiaceae</taxon>
        <taxon>Rhizobium/Agrobacterium group</taxon>
        <taxon>Rhizobium</taxon>
    </lineage>
</organism>
<evidence type="ECO:0000313" key="2">
    <source>
        <dbReference type="Proteomes" id="UP000582090"/>
    </source>
</evidence>